<gene>
    <name evidence="1" type="ORF">AAFF_G00163970</name>
</gene>
<proteinExistence type="predicted"/>
<sequence length="136" mass="14406">MTGSSPRSEDTGFRPRLSATVRHATSETFDGSLTDRCVSCEQSRKASPYLISPPSLSPHFPRLHGGTPLAFLGGDPGGVYVLGAHLEALVTGAQDGLALTISPGFRLHTFPRNIPQALDALTNPTATRARLAILSR</sequence>
<name>A0AAD7SZF8_9TELE</name>
<comment type="caution">
    <text evidence="1">The sequence shown here is derived from an EMBL/GenBank/DDBJ whole genome shotgun (WGS) entry which is preliminary data.</text>
</comment>
<protein>
    <submittedName>
        <fullName evidence="1">Uncharacterized protein</fullName>
    </submittedName>
</protein>
<dbReference type="AlphaFoldDB" id="A0AAD7SZF8"/>
<organism evidence="1 2">
    <name type="scientific">Aldrovandia affinis</name>
    <dbReference type="NCBI Taxonomy" id="143900"/>
    <lineage>
        <taxon>Eukaryota</taxon>
        <taxon>Metazoa</taxon>
        <taxon>Chordata</taxon>
        <taxon>Craniata</taxon>
        <taxon>Vertebrata</taxon>
        <taxon>Euteleostomi</taxon>
        <taxon>Actinopterygii</taxon>
        <taxon>Neopterygii</taxon>
        <taxon>Teleostei</taxon>
        <taxon>Notacanthiformes</taxon>
        <taxon>Halosauridae</taxon>
        <taxon>Aldrovandia</taxon>
    </lineage>
</organism>
<keyword evidence="2" id="KW-1185">Reference proteome</keyword>
<evidence type="ECO:0000313" key="1">
    <source>
        <dbReference type="EMBL" id="KAJ8411589.1"/>
    </source>
</evidence>
<evidence type="ECO:0000313" key="2">
    <source>
        <dbReference type="Proteomes" id="UP001221898"/>
    </source>
</evidence>
<accession>A0AAD7SZF8</accession>
<reference evidence="1" key="1">
    <citation type="journal article" date="2023" name="Science">
        <title>Genome structures resolve the early diversification of teleost fishes.</title>
        <authorList>
            <person name="Parey E."/>
            <person name="Louis A."/>
            <person name="Montfort J."/>
            <person name="Bouchez O."/>
            <person name="Roques C."/>
            <person name="Iampietro C."/>
            <person name="Lluch J."/>
            <person name="Castinel A."/>
            <person name="Donnadieu C."/>
            <person name="Desvignes T."/>
            <person name="Floi Bucao C."/>
            <person name="Jouanno E."/>
            <person name="Wen M."/>
            <person name="Mejri S."/>
            <person name="Dirks R."/>
            <person name="Jansen H."/>
            <person name="Henkel C."/>
            <person name="Chen W.J."/>
            <person name="Zahm M."/>
            <person name="Cabau C."/>
            <person name="Klopp C."/>
            <person name="Thompson A.W."/>
            <person name="Robinson-Rechavi M."/>
            <person name="Braasch I."/>
            <person name="Lecointre G."/>
            <person name="Bobe J."/>
            <person name="Postlethwait J.H."/>
            <person name="Berthelot C."/>
            <person name="Roest Crollius H."/>
            <person name="Guiguen Y."/>
        </authorList>
    </citation>
    <scope>NUCLEOTIDE SEQUENCE</scope>
    <source>
        <strain evidence="1">NC1722</strain>
    </source>
</reference>
<dbReference type="EMBL" id="JAINUG010000022">
    <property type="protein sequence ID" value="KAJ8411589.1"/>
    <property type="molecule type" value="Genomic_DNA"/>
</dbReference>
<dbReference type="Proteomes" id="UP001221898">
    <property type="component" value="Unassembled WGS sequence"/>
</dbReference>